<evidence type="ECO:0000313" key="1">
    <source>
        <dbReference type="EMBL" id="MDC2961343.1"/>
    </source>
</evidence>
<keyword evidence="2" id="KW-1185">Reference proteome</keyword>
<dbReference type="RefSeq" id="WP_272179174.1">
    <property type="nucleotide sequence ID" value="NZ_JAQOSK010000033.1"/>
</dbReference>
<gene>
    <name evidence="1" type="ORF">PO587_43665</name>
</gene>
<dbReference type="InterPro" id="IPR046200">
    <property type="entry name" value="DUF6233"/>
</dbReference>
<organism evidence="1 2">
    <name type="scientific">Streptomyces gilvifuscus</name>
    <dbReference type="NCBI Taxonomy" id="1550617"/>
    <lineage>
        <taxon>Bacteria</taxon>
        <taxon>Bacillati</taxon>
        <taxon>Actinomycetota</taxon>
        <taxon>Actinomycetes</taxon>
        <taxon>Kitasatosporales</taxon>
        <taxon>Streptomycetaceae</taxon>
        <taxon>Streptomyces</taxon>
    </lineage>
</organism>
<comment type="caution">
    <text evidence="1">The sequence shown here is derived from an EMBL/GenBank/DDBJ whole genome shotgun (WGS) entry which is preliminary data.</text>
</comment>
<reference evidence="1 2" key="1">
    <citation type="journal article" date="2015" name="Int. J. Syst. Evol. Microbiol.">
        <title>Streptomyces gilvifuscus sp. nov., an actinomycete that produces antibacterial compounds isolated from soil.</title>
        <authorList>
            <person name="Nguyen T.M."/>
            <person name="Kim J."/>
        </authorList>
    </citation>
    <scope>NUCLEOTIDE SEQUENCE [LARGE SCALE GENOMIC DNA]</scope>
    <source>
        <strain evidence="1 2">T113</strain>
    </source>
</reference>
<dbReference type="EMBL" id="JAQOSK010000033">
    <property type="protein sequence ID" value="MDC2961343.1"/>
    <property type="molecule type" value="Genomic_DNA"/>
</dbReference>
<accession>A0ABT5G8Z3</accession>
<dbReference type="Proteomes" id="UP001221328">
    <property type="component" value="Unassembled WGS sequence"/>
</dbReference>
<proteinExistence type="predicted"/>
<name>A0ABT5G8Z3_9ACTN</name>
<evidence type="ECO:0000313" key="2">
    <source>
        <dbReference type="Proteomes" id="UP001221328"/>
    </source>
</evidence>
<protein>
    <submittedName>
        <fullName evidence="1">DUF6233 domain-containing protein</fullName>
    </submittedName>
</protein>
<dbReference type="Pfam" id="PF19746">
    <property type="entry name" value="DUF6233"/>
    <property type="match status" value="1"/>
</dbReference>
<sequence length="139" mass="16022">MFDDLPPDLDRLRTLRTWHVLWVQRIDAKIHALLRRQAETEYGRRHRPPPPDWVVEVGIGTGRPPIQLHVGDCYMLGSRRRPVDRAEARRLLADGLRACTHCRPDNRLEVLDLSRPMLLRAARTSVPCRPISSPLGAVW</sequence>